<evidence type="ECO:0000256" key="13">
    <source>
        <dbReference type="ARBA" id="ARBA00022842"/>
    </source>
</evidence>
<dbReference type="GO" id="GO:0050321">
    <property type="term" value="F:tau-protein kinase activity"/>
    <property type="evidence" value="ECO:0007669"/>
    <property type="project" value="TreeGrafter"/>
</dbReference>
<dbReference type="InterPro" id="IPR000719">
    <property type="entry name" value="Prot_kinase_dom"/>
</dbReference>
<evidence type="ECO:0000256" key="7">
    <source>
        <dbReference type="ARBA" id="ARBA00022679"/>
    </source>
</evidence>
<keyword evidence="14" id="KW-0832">Ubl conjugation</keyword>
<evidence type="ECO:0000256" key="4">
    <source>
        <dbReference type="ARBA" id="ARBA00022473"/>
    </source>
</evidence>
<dbReference type="GO" id="GO:0035556">
    <property type="term" value="P:intracellular signal transduction"/>
    <property type="evidence" value="ECO:0007669"/>
    <property type="project" value="TreeGrafter"/>
</dbReference>
<comment type="caution">
    <text evidence="20">The sequence shown here is derived from an EMBL/GenBank/DDBJ whole genome shotgun (WGS) entry which is preliminary data.</text>
</comment>
<keyword evidence="5" id="KW-0723">Serine/threonine-protein kinase</keyword>
<keyword evidence="12" id="KW-0067">ATP-binding</keyword>
<dbReference type="Proteomes" id="UP001274896">
    <property type="component" value="Unassembled WGS sequence"/>
</dbReference>
<protein>
    <recommendedName>
        <fullName evidence="3">non-specific serine/threonine protein kinase</fullName>
        <ecNumber evidence="3">2.7.11.1</ecNumber>
    </recommendedName>
</protein>
<evidence type="ECO:0000313" key="21">
    <source>
        <dbReference type="Proteomes" id="UP001274896"/>
    </source>
</evidence>
<keyword evidence="4" id="KW-0217">Developmental protein</keyword>
<dbReference type="GO" id="GO:0005524">
    <property type="term" value="F:ATP binding"/>
    <property type="evidence" value="ECO:0007669"/>
    <property type="project" value="UniProtKB-KW"/>
</dbReference>
<dbReference type="SUPFAM" id="SSF56112">
    <property type="entry name" value="Protein kinase-like (PK-like)"/>
    <property type="match status" value="1"/>
</dbReference>
<evidence type="ECO:0000256" key="10">
    <source>
        <dbReference type="ARBA" id="ARBA00022777"/>
    </source>
</evidence>
<comment type="catalytic activity">
    <reaction evidence="16">
        <text>L-threonyl-[protein] + ATP = O-phospho-L-threonyl-[protein] + ADP + H(+)</text>
        <dbReference type="Rhea" id="RHEA:46608"/>
        <dbReference type="Rhea" id="RHEA-COMP:11060"/>
        <dbReference type="Rhea" id="RHEA-COMP:11605"/>
        <dbReference type="ChEBI" id="CHEBI:15378"/>
        <dbReference type="ChEBI" id="CHEBI:30013"/>
        <dbReference type="ChEBI" id="CHEBI:30616"/>
        <dbReference type="ChEBI" id="CHEBI:61977"/>
        <dbReference type="ChEBI" id="CHEBI:456216"/>
        <dbReference type="EC" id="2.7.11.1"/>
    </reaction>
</comment>
<dbReference type="InterPro" id="IPR011009">
    <property type="entry name" value="Kinase-like_dom_sf"/>
</dbReference>
<keyword evidence="6" id="KW-0597">Phosphoprotein</keyword>
<dbReference type="GO" id="GO:0030154">
    <property type="term" value="P:cell differentiation"/>
    <property type="evidence" value="ECO:0007669"/>
    <property type="project" value="UniProtKB-KW"/>
</dbReference>
<dbReference type="EMBL" id="JAUCMX010000015">
    <property type="protein sequence ID" value="KAK3521493.1"/>
    <property type="molecule type" value="Genomic_DNA"/>
</dbReference>
<comment type="similarity">
    <text evidence="2">Belongs to the protein kinase superfamily. CAMK Ser/Thr protein kinase family.</text>
</comment>
<dbReference type="PROSITE" id="PS50011">
    <property type="entry name" value="PROTEIN_KINASE_DOM"/>
    <property type="match status" value="1"/>
</dbReference>
<evidence type="ECO:0000256" key="12">
    <source>
        <dbReference type="ARBA" id="ARBA00022840"/>
    </source>
</evidence>
<comment type="cofactor">
    <cofactor evidence="1">
        <name>Mg(2+)</name>
        <dbReference type="ChEBI" id="CHEBI:18420"/>
    </cofactor>
</comment>
<evidence type="ECO:0000256" key="2">
    <source>
        <dbReference type="ARBA" id="ARBA00006692"/>
    </source>
</evidence>
<keyword evidence="13" id="KW-0460">Magnesium</keyword>
<dbReference type="InterPro" id="IPR008271">
    <property type="entry name" value="Ser/Thr_kinase_AS"/>
</dbReference>
<proteinExistence type="inferred from homology"/>
<dbReference type="PANTHER" id="PTHR24346">
    <property type="entry name" value="MAP/MICROTUBULE AFFINITY-REGULATING KINASE"/>
    <property type="match status" value="1"/>
</dbReference>
<evidence type="ECO:0000256" key="18">
    <source>
        <dbReference type="SAM" id="MobiDB-lite"/>
    </source>
</evidence>
<evidence type="ECO:0000313" key="20">
    <source>
        <dbReference type="EMBL" id="KAK3521493.1"/>
    </source>
</evidence>
<evidence type="ECO:0000256" key="3">
    <source>
        <dbReference type="ARBA" id="ARBA00012513"/>
    </source>
</evidence>
<dbReference type="Pfam" id="PF00069">
    <property type="entry name" value="Pkinase"/>
    <property type="match status" value="1"/>
</dbReference>
<evidence type="ECO:0000256" key="11">
    <source>
        <dbReference type="ARBA" id="ARBA00022782"/>
    </source>
</evidence>
<dbReference type="FunFam" id="1.10.510.10:FF:000658">
    <property type="entry name" value="Protein CBG12184"/>
    <property type="match status" value="1"/>
</dbReference>
<dbReference type="AlphaFoldDB" id="A0AAE0UXF3"/>
<accession>A0AAE0UXF3</accession>
<keyword evidence="9" id="KW-0547">Nucleotide-binding</keyword>
<keyword evidence="8" id="KW-0479">Metal-binding</keyword>
<organism evidence="20 21">
    <name type="scientific">Hemibagrus guttatus</name>
    <dbReference type="NCBI Taxonomy" id="175788"/>
    <lineage>
        <taxon>Eukaryota</taxon>
        <taxon>Metazoa</taxon>
        <taxon>Chordata</taxon>
        <taxon>Craniata</taxon>
        <taxon>Vertebrata</taxon>
        <taxon>Euteleostomi</taxon>
        <taxon>Actinopterygii</taxon>
        <taxon>Neopterygii</taxon>
        <taxon>Teleostei</taxon>
        <taxon>Ostariophysi</taxon>
        <taxon>Siluriformes</taxon>
        <taxon>Bagridae</taxon>
        <taxon>Hemibagrus</taxon>
    </lineage>
</organism>
<evidence type="ECO:0000256" key="14">
    <source>
        <dbReference type="ARBA" id="ARBA00022843"/>
    </source>
</evidence>
<evidence type="ECO:0000259" key="19">
    <source>
        <dbReference type="PROSITE" id="PS50011"/>
    </source>
</evidence>
<keyword evidence="11" id="KW-0221">Differentiation</keyword>
<sequence length="352" mass="39919">MGKCKDLSEFYKGQIVMARPLDQSISKTAALVGCSRSAVVKSAYSRELRRKVAVKIIDRTKAPAGFLQKFLPREMDILFSLNHPHIVKTLKNFEIGAKLFIVMELGERGDLLEFIKTKGKLSEDLSKKMFRQVALAIKFIHDQDIVHRDLKCENLLLDKDFNVKLTDFGFSKRLEYVDGHMVLSDTFCGSTAYASPELLQNIPYNPKMNDVWSMGVVLFIMLTGTMPFNDSNVRKMLAIQKKHVINFPKSVKDKYKDTHSLISCMLDPDPGRRIDINRILEHPWLREDPKLAKGTKKQWRGPFKSKACTKDAEHKRAKIPSADTDNPSCTSSNVPAVPPNSPNVPKAKRPFL</sequence>
<evidence type="ECO:0000256" key="9">
    <source>
        <dbReference type="ARBA" id="ARBA00022741"/>
    </source>
</evidence>
<evidence type="ECO:0000256" key="8">
    <source>
        <dbReference type="ARBA" id="ARBA00022723"/>
    </source>
</evidence>
<gene>
    <name evidence="20" type="ORF">QTP70_007422</name>
</gene>
<feature type="region of interest" description="Disordered" evidence="18">
    <location>
        <begin position="291"/>
        <end position="352"/>
    </location>
</feature>
<keyword evidence="15" id="KW-0744">Spermatogenesis</keyword>
<evidence type="ECO:0000256" key="16">
    <source>
        <dbReference type="ARBA" id="ARBA00047899"/>
    </source>
</evidence>
<evidence type="ECO:0000256" key="17">
    <source>
        <dbReference type="ARBA" id="ARBA00048679"/>
    </source>
</evidence>
<feature type="domain" description="Protein kinase" evidence="19">
    <location>
        <begin position="26"/>
        <end position="285"/>
    </location>
</feature>
<keyword evidence="21" id="KW-1185">Reference proteome</keyword>
<name>A0AAE0UXF3_9TELE</name>
<dbReference type="Gene3D" id="1.10.510.10">
    <property type="entry name" value="Transferase(Phosphotransferase) domain 1"/>
    <property type="match status" value="1"/>
</dbReference>
<keyword evidence="10" id="KW-0418">Kinase</keyword>
<reference evidence="20" key="1">
    <citation type="submission" date="2023-06" db="EMBL/GenBank/DDBJ databases">
        <title>Male Hemibagrus guttatus genome.</title>
        <authorList>
            <person name="Bian C."/>
        </authorList>
    </citation>
    <scope>NUCLEOTIDE SEQUENCE</scope>
    <source>
        <strain evidence="20">Male_cb2023</strain>
        <tissue evidence="20">Muscle</tissue>
    </source>
</reference>
<dbReference type="GO" id="GO:0005737">
    <property type="term" value="C:cytoplasm"/>
    <property type="evidence" value="ECO:0007669"/>
    <property type="project" value="TreeGrafter"/>
</dbReference>
<dbReference type="SMART" id="SM00220">
    <property type="entry name" value="S_TKc"/>
    <property type="match status" value="1"/>
</dbReference>
<dbReference type="PANTHER" id="PTHR24346:SF102">
    <property type="entry name" value="TESTIS-SPECIFIC SERINE_THREONINE-PROTEIN KINASE 1"/>
    <property type="match status" value="1"/>
</dbReference>
<keyword evidence="7" id="KW-0808">Transferase</keyword>
<dbReference type="EC" id="2.7.11.1" evidence="3"/>
<evidence type="ECO:0000256" key="6">
    <source>
        <dbReference type="ARBA" id="ARBA00022553"/>
    </source>
</evidence>
<evidence type="ECO:0000256" key="1">
    <source>
        <dbReference type="ARBA" id="ARBA00001946"/>
    </source>
</evidence>
<dbReference type="PROSITE" id="PS00108">
    <property type="entry name" value="PROTEIN_KINASE_ST"/>
    <property type="match status" value="1"/>
</dbReference>
<evidence type="ECO:0000256" key="15">
    <source>
        <dbReference type="ARBA" id="ARBA00022871"/>
    </source>
</evidence>
<comment type="catalytic activity">
    <reaction evidence="17">
        <text>L-seryl-[protein] + ATP = O-phospho-L-seryl-[protein] + ADP + H(+)</text>
        <dbReference type="Rhea" id="RHEA:17989"/>
        <dbReference type="Rhea" id="RHEA-COMP:9863"/>
        <dbReference type="Rhea" id="RHEA-COMP:11604"/>
        <dbReference type="ChEBI" id="CHEBI:15378"/>
        <dbReference type="ChEBI" id="CHEBI:29999"/>
        <dbReference type="ChEBI" id="CHEBI:30616"/>
        <dbReference type="ChEBI" id="CHEBI:83421"/>
        <dbReference type="ChEBI" id="CHEBI:456216"/>
        <dbReference type="EC" id="2.7.11.1"/>
    </reaction>
</comment>
<evidence type="ECO:0000256" key="5">
    <source>
        <dbReference type="ARBA" id="ARBA00022527"/>
    </source>
</evidence>
<dbReference type="GO" id="GO:0000287">
    <property type="term" value="F:magnesium ion binding"/>
    <property type="evidence" value="ECO:0007669"/>
    <property type="project" value="UniProtKB-ARBA"/>
</dbReference>
<dbReference type="GO" id="GO:0000226">
    <property type="term" value="P:microtubule cytoskeleton organization"/>
    <property type="evidence" value="ECO:0007669"/>
    <property type="project" value="TreeGrafter"/>
</dbReference>
<dbReference type="GO" id="GO:0007283">
    <property type="term" value="P:spermatogenesis"/>
    <property type="evidence" value="ECO:0007669"/>
    <property type="project" value="UniProtKB-KW"/>
</dbReference>